<dbReference type="RefSeq" id="WP_382407294.1">
    <property type="nucleotide sequence ID" value="NZ_JBHSGU010000002.1"/>
</dbReference>
<proteinExistence type="predicted"/>
<organism evidence="2 3">
    <name type="scientific">Glaciecola siphonariae</name>
    <dbReference type="NCBI Taxonomy" id="521012"/>
    <lineage>
        <taxon>Bacteria</taxon>
        <taxon>Pseudomonadati</taxon>
        <taxon>Pseudomonadota</taxon>
        <taxon>Gammaproteobacteria</taxon>
        <taxon>Alteromonadales</taxon>
        <taxon>Alteromonadaceae</taxon>
        <taxon>Glaciecola</taxon>
    </lineage>
</organism>
<evidence type="ECO:0000313" key="2">
    <source>
        <dbReference type="EMBL" id="MFC4700135.1"/>
    </source>
</evidence>
<protein>
    <recommendedName>
        <fullName evidence="1">PcRGLX/YetA-like N-terminal RIFT barrel domain-containing protein</fullName>
    </recommendedName>
</protein>
<sequence>MNKEQHVFTLIKPTESHSAFSQGVPLPKGMYSANESIELFFNNTAVPCATRALALWPDRSIRWLMLECVLPPVSNANTKFYIRTLRYNNVTLKKKWVHQDNDQLRVGLKDTRLSFDTNNFLHFTSNGAVSEGQATFEFEGQALLIQTIRTQHQSYYDSQNRPLFCDVTQEADFITAQNQAVRAKASLRCYYHLGLVQVQVNIHNPQAVVHHGGKWDLGNEHSLALTQFQIRLSSEAVNTNKATLYAGEDTASIEASASGVKKMSVTQFSSGGERWDSPNHKRADNRVALKKRGAQCLLDGAVSDMLRPEPAVFWEGSNGYALLRTQHFWQKFPSQLKADGEHIKLGFTNITDSGNEYEELQAGESKSHNFDLLLLPTKPSINIGFSKAQIKIPETLLEQCSIIPWFNSASANDDLQLFINAGINAEHANFFKKREALDEFGWRNFGDIYADHEAVGQDPSKPFVSHYNNQYDPLHGFLKQWMLSGDSRWQTLADDLFDHIVNIDIYETDSDKPEYNKGLFWHTDHYVEAQTATHRTYSKHQQANVYMDHAGGGGPGAHHCYTSGLALYYWLNGSQRALDVLLGMTQWMSHIYEGDKTLLGLFLRIKNANYLRVPFTNKLALGSGTGVLRNVFTNKYPLDRGTGNYVNTLLDAFEVTHDFQYLSQSETVILNTICADDDLSQRNFSDIENTWFYIVFLQAVAKHLFYAANLSGHADKTRVILRAFLHYAQYVRDHETLYLDNKQCLEYPNDTWTAQDVRKVHVLACASALCAPSEKDLYSQKANALHASIVAKLKHSDEAQYTRILALLMQNYGAVEALNSIDIPLKHDAANPTNKVVKAPSFTKRLIRFVTQYSLKRERQHLVARLPKLKKYLGQ</sequence>
<dbReference type="EMBL" id="JBHSGU010000002">
    <property type="protein sequence ID" value="MFC4700135.1"/>
    <property type="molecule type" value="Genomic_DNA"/>
</dbReference>
<keyword evidence="3" id="KW-1185">Reference proteome</keyword>
<reference evidence="3" key="1">
    <citation type="journal article" date="2019" name="Int. J. Syst. Evol. Microbiol.">
        <title>The Global Catalogue of Microorganisms (GCM) 10K type strain sequencing project: providing services to taxonomists for standard genome sequencing and annotation.</title>
        <authorList>
            <consortium name="The Broad Institute Genomics Platform"/>
            <consortium name="The Broad Institute Genome Sequencing Center for Infectious Disease"/>
            <person name="Wu L."/>
            <person name="Ma J."/>
        </authorList>
    </citation>
    <scope>NUCLEOTIDE SEQUENCE [LARGE SCALE GENOMIC DNA]</scope>
    <source>
        <strain evidence="3">KACC 12507</strain>
    </source>
</reference>
<accession>A0ABV9LWW2</accession>
<gene>
    <name evidence="2" type="ORF">ACFO4O_08215</name>
</gene>
<name>A0ABV9LWW2_9ALTE</name>
<dbReference type="Proteomes" id="UP001595897">
    <property type="component" value="Unassembled WGS sequence"/>
</dbReference>
<dbReference type="Pfam" id="PF19501">
    <property type="entry name" value="PcRGLX_1st"/>
    <property type="match status" value="1"/>
</dbReference>
<feature type="domain" description="PcRGLX/YetA-like N-terminal RIFT barrel" evidence="1">
    <location>
        <begin position="15"/>
        <end position="63"/>
    </location>
</feature>
<comment type="caution">
    <text evidence="2">The sequence shown here is derived from an EMBL/GenBank/DDBJ whole genome shotgun (WGS) entry which is preliminary data.</text>
</comment>
<dbReference type="InterPro" id="IPR048329">
    <property type="entry name" value="PcRGLX_1st"/>
</dbReference>
<evidence type="ECO:0000259" key="1">
    <source>
        <dbReference type="Pfam" id="PF19501"/>
    </source>
</evidence>
<evidence type="ECO:0000313" key="3">
    <source>
        <dbReference type="Proteomes" id="UP001595897"/>
    </source>
</evidence>